<reference evidence="1 2" key="2">
    <citation type="submission" date="2018-11" db="EMBL/GenBank/DDBJ databases">
        <authorList>
            <consortium name="Pathogen Informatics"/>
        </authorList>
    </citation>
    <scope>NUCLEOTIDE SEQUENCE [LARGE SCALE GENOMIC DNA]</scope>
    <source>
        <strain evidence="1 2">Egypt</strain>
    </source>
</reference>
<evidence type="ECO:0000313" key="1">
    <source>
        <dbReference type="EMBL" id="VDP95014.1"/>
    </source>
</evidence>
<gene>
    <name evidence="1" type="ORF">ECPE_LOCUS17706</name>
</gene>
<keyword evidence="2" id="KW-1185">Reference proteome</keyword>
<dbReference type="EMBL" id="UZAN01070946">
    <property type="protein sequence ID" value="VDP95014.1"/>
    <property type="molecule type" value="Genomic_DNA"/>
</dbReference>
<dbReference type="WBParaSite" id="ECPE_0001775101-mRNA-1">
    <property type="protein sequence ID" value="ECPE_0001775101-mRNA-1"/>
    <property type="gene ID" value="ECPE_0001775101"/>
</dbReference>
<proteinExistence type="predicted"/>
<dbReference type="AlphaFoldDB" id="A0A183BES1"/>
<evidence type="ECO:0000313" key="3">
    <source>
        <dbReference type="WBParaSite" id="ECPE_0001775101-mRNA-1"/>
    </source>
</evidence>
<dbReference type="OrthoDB" id="6265733at2759"/>
<evidence type="ECO:0000313" key="2">
    <source>
        <dbReference type="Proteomes" id="UP000272942"/>
    </source>
</evidence>
<reference evidence="3" key="1">
    <citation type="submission" date="2016-06" db="UniProtKB">
        <authorList>
            <consortium name="WormBaseParasite"/>
        </authorList>
    </citation>
    <scope>IDENTIFICATION</scope>
</reference>
<protein>
    <submittedName>
        <fullName evidence="3">Reverse transcriptase domain-containing protein</fullName>
    </submittedName>
</protein>
<organism evidence="3">
    <name type="scientific">Echinostoma caproni</name>
    <dbReference type="NCBI Taxonomy" id="27848"/>
    <lineage>
        <taxon>Eukaryota</taxon>
        <taxon>Metazoa</taxon>
        <taxon>Spiralia</taxon>
        <taxon>Lophotrochozoa</taxon>
        <taxon>Platyhelminthes</taxon>
        <taxon>Trematoda</taxon>
        <taxon>Digenea</taxon>
        <taxon>Plagiorchiida</taxon>
        <taxon>Echinostomata</taxon>
        <taxon>Echinostomatoidea</taxon>
        <taxon>Echinostomatidae</taxon>
        <taxon>Echinostoma</taxon>
    </lineage>
</organism>
<sequence length="56" mass="6376">MFPPYDKLSDLEYADDIVPLSEDPEKLQIFEDNLSDIVADFGTCPEPSKCKILKQN</sequence>
<accession>A0A183BES1</accession>
<dbReference type="Proteomes" id="UP000272942">
    <property type="component" value="Unassembled WGS sequence"/>
</dbReference>
<name>A0A183BES1_9TREM</name>